<dbReference type="VEuPathDB" id="AmoebaDB:DICPUDRAFT_77781"/>
<reference evidence="2" key="1">
    <citation type="journal article" date="2011" name="Genome Biol.">
        <title>Comparative genomics of the social amoebae Dictyostelium discoideum and Dictyostelium purpureum.</title>
        <authorList>
            <consortium name="US DOE Joint Genome Institute (JGI-PGF)"/>
            <person name="Sucgang R."/>
            <person name="Kuo A."/>
            <person name="Tian X."/>
            <person name="Salerno W."/>
            <person name="Parikh A."/>
            <person name="Feasley C.L."/>
            <person name="Dalin E."/>
            <person name="Tu H."/>
            <person name="Huang E."/>
            <person name="Barry K."/>
            <person name="Lindquist E."/>
            <person name="Shapiro H."/>
            <person name="Bruce D."/>
            <person name="Schmutz J."/>
            <person name="Salamov A."/>
            <person name="Fey P."/>
            <person name="Gaudet P."/>
            <person name="Anjard C."/>
            <person name="Babu M.M."/>
            <person name="Basu S."/>
            <person name="Bushmanova Y."/>
            <person name="van der Wel H."/>
            <person name="Katoh-Kurasawa M."/>
            <person name="Dinh C."/>
            <person name="Coutinho P.M."/>
            <person name="Saito T."/>
            <person name="Elias M."/>
            <person name="Schaap P."/>
            <person name="Kay R.R."/>
            <person name="Henrissat B."/>
            <person name="Eichinger L."/>
            <person name="Rivero F."/>
            <person name="Putnam N.H."/>
            <person name="West C.M."/>
            <person name="Loomis W.F."/>
            <person name="Chisholm R.L."/>
            <person name="Shaulsky G."/>
            <person name="Strassmann J.E."/>
            <person name="Queller D.C."/>
            <person name="Kuspa A."/>
            <person name="Grigoriev I.V."/>
        </authorList>
    </citation>
    <scope>NUCLEOTIDE SEQUENCE [LARGE SCALE GENOMIC DNA]</scope>
    <source>
        <strain evidence="2">QSDP1</strain>
    </source>
</reference>
<accession>F0ZHL3</accession>
<sequence length="150" mass="17401">MTYKNLKAVYPLTCNSEKCVMELDEDQIKNFYGNSINKCMDIKNKDLCNQPVDLTNFMYPINYVLSGLPSTEGGKLQLTANLSNRISTPEEIEHLTAIKIQQIYQYNTQEQEREQLNDLQQIRQQIPLQQQIQQQHVLTILVILTIPTIQ</sequence>
<evidence type="ECO:0000313" key="1">
    <source>
        <dbReference type="EMBL" id="EGC36551.1"/>
    </source>
</evidence>
<dbReference type="AlphaFoldDB" id="F0ZHL3"/>
<dbReference type="RefSeq" id="XP_003286923.1">
    <property type="nucleotide sequence ID" value="XM_003286875.1"/>
</dbReference>
<name>F0ZHL3_DICPU</name>
<dbReference type="InParanoid" id="F0ZHL3"/>
<organism evidence="1 2">
    <name type="scientific">Dictyostelium purpureum</name>
    <name type="common">Slime mold</name>
    <dbReference type="NCBI Taxonomy" id="5786"/>
    <lineage>
        <taxon>Eukaryota</taxon>
        <taxon>Amoebozoa</taxon>
        <taxon>Evosea</taxon>
        <taxon>Eumycetozoa</taxon>
        <taxon>Dictyostelia</taxon>
        <taxon>Dictyosteliales</taxon>
        <taxon>Dictyosteliaceae</taxon>
        <taxon>Dictyostelium</taxon>
    </lineage>
</organism>
<dbReference type="GeneID" id="10500415"/>
<keyword evidence="2" id="KW-1185">Reference proteome</keyword>
<proteinExistence type="predicted"/>
<gene>
    <name evidence="1" type="ORF">DICPUDRAFT_77781</name>
</gene>
<evidence type="ECO:0000313" key="2">
    <source>
        <dbReference type="Proteomes" id="UP000001064"/>
    </source>
</evidence>
<dbReference type="KEGG" id="dpp:DICPUDRAFT_77781"/>
<protein>
    <submittedName>
        <fullName evidence="1">Uncharacterized protein</fullName>
    </submittedName>
</protein>
<dbReference type="EMBL" id="GL871023">
    <property type="protein sequence ID" value="EGC36551.1"/>
    <property type="molecule type" value="Genomic_DNA"/>
</dbReference>
<dbReference type="Proteomes" id="UP000001064">
    <property type="component" value="Unassembled WGS sequence"/>
</dbReference>